<dbReference type="PANTHER" id="PTHR44757:SF2">
    <property type="entry name" value="BIOFILM ARCHITECTURE MAINTENANCE PROTEIN MBAA"/>
    <property type="match status" value="1"/>
</dbReference>
<evidence type="ECO:0000313" key="4">
    <source>
        <dbReference type="Proteomes" id="UP000235036"/>
    </source>
</evidence>
<dbReference type="Proteomes" id="UP000235036">
    <property type="component" value="Unassembled WGS sequence"/>
</dbReference>
<accession>A0A2N6JZC8</accession>
<sequence length="211" mass="24525">MYTNALEQEIAILKQQLAESTREFTVTVARLEQEIHKRKQVEQELRQSQQFLQQIFDMLPQRIFWKDRNLRYLGCNKSFAQDAGLDSPVDIIGKDDFELVWREFAHNYQADDQAVITSSVAKLHYEELLIKEDGTKIWIKTSKVPLCNEVGEIIGVFGCYEDITTRKAAETALKESQQQLQAFIDNSPSVIFIKDVEGRYILANRNFWSLD</sequence>
<proteinExistence type="predicted"/>
<organism evidence="3 4">
    <name type="scientific">Fischerella muscicola CCMEE 5323</name>
    <dbReference type="NCBI Taxonomy" id="2019572"/>
    <lineage>
        <taxon>Bacteria</taxon>
        <taxon>Bacillati</taxon>
        <taxon>Cyanobacteriota</taxon>
        <taxon>Cyanophyceae</taxon>
        <taxon>Nostocales</taxon>
        <taxon>Hapalosiphonaceae</taxon>
        <taxon>Fischerella</taxon>
    </lineage>
</organism>
<dbReference type="SUPFAM" id="SSF55785">
    <property type="entry name" value="PYP-like sensor domain (PAS domain)"/>
    <property type="match status" value="2"/>
</dbReference>
<dbReference type="CDD" id="cd00130">
    <property type="entry name" value="PAS"/>
    <property type="match status" value="1"/>
</dbReference>
<dbReference type="RefSeq" id="WP_102205529.1">
    <property type="nucleotide sequence ID" value="NZ_CAWNVR010000566.1"/>
</dbReference>
<dbReference type="NCBIfam" id="TIGR00229">
    <property type="entry name" value="sensory_box"/>
    <property type="match status" value="1"/>
</dbReference>
<evidence type="ECO:0000256" key="1">
    <source>
        <dbReference type="SAM" id="Coils"/>
    </source>
</evidence>
<dbReference type="Gene3D" id="3.30.450.20">
    <property type="entry name" value="PAS domain"/>
    <property type="match status" value="2"/>
</dbReference>
<dbReference type="AlphaFoldDB" id="A0A2N6JZC8"/>
<dbReference type="PROSITE" id="PS50113">
    <property type="entry name" value="PAC"/>
    <property type="match status" value="1"/>
</dbReference>
<evidence type="ECO:0000259" key="2">
    <source>
        <dbReference type="PROSITE" id="PS50113"/>
    </source>
</evidence>
<dbReference type="InterPro" id="IPR052155">
    <property type="entry name" value="Biofilm_reg_signaling"/>
</dbReference>
<dbReference type="EMBL" id="NRQW01000446">
    <property type="protein sequence ID" value="PLZ86697.1"/>
    <property type="molecule type" value="Genomic_DNA"/>
</dbReference>
<keyword evidence="4" id="KW-1185">Reference proteome</keyword>
<dbReference type="InterPro" id="IPR000700">
    <property type="entry name" value="PAS-assoc_C"/>
</dbReference>
<keyword evidence="1" id="KW-0175">Coiled coil</keyword>
<dbReference type="InterPro" id="IPR013656">
    <property type="entry name" value="PAS_4"/>
</dbReference>
<dbReference type="Pfam" id="PF13188">
    <property type="entry name" value="PAS_8"/>
    <property type="match status" value="1"/>
</dbReference>
<dbReference type="PANTHER" id="PTHR44757">
    <property type="entry name" value="DIGUANYLATE CYCLASE DGCP"/>
    <property type="match status" value="1"/>
</dbReference>
<evidence type="ECO:0000313" key="3">
    <source>
        <dbReference type="EMBL" id="PLZ86697.1"/>
    </source>
</evidence>
<protein>
    <recommendedName>
        <fullName evidence="2">PAC domain-containing protein</fullName>
    </recommendedName>
</protein>
<dbReference type="InterPro" id="IPR035965">
    <property type="entry name" value="PAS-like_dom_sf"/>
</dbReference>
<dbReference type="Pfam" id="PF08448">
    <property type="entry name" value="PAS_4"/>
    <property type="match status" value="1"/>
</dbReference>
<gene>
    <name evidence="3" type="ORF">CEN44_19475</name>
</gene>
<comment type="caution">
    <text evidence="3">The sequence shown here is derived from an EMBL/GenBank/DDBJ whole genome shotgun (WGS) entry which is preliminary data.</text>
</comment>
<dbReference type="InterPro" id="IPR000014">
    <property type="entry name" value="PAS"/>
</dbReference>
<name>A0A2N6JZC8_FISMU</name>
<feature type="domain" description="PAC" evidence="2">
    <location>
        <begin position="123"/>
        <end position="175"/>
    </location>
</feature>
<reference evidence="3 4" key="1">
    <citation type="submission" date="2017-08" db="EMBL/GenBank/DDBJ databases">
        <title>Genomes of Fischerella (Mastigocladus) sp. strains.</title>
        <authorList>
            <person name="Miller S.R."/>
        </authorList>
    </citation>
    <scope>NUCLEOTIDE SEQUENCE [LARGE SCALE GENOMIC DNA]</scope>
    <source>
        <strain evidence="3 4">CCMEE 5323</strain>
    </source>
</reference>
<feature type="coiled-coil region" evidence="1">
    <location>
        <begin position="3"/>
        <end position="48"/>
    </location>
</feature>